<sequence length="114" mass="12517">MAIIKSVENGVQAKSVIESFITEGYDRDHIHVFANSNKRAEDIADFFNVDASKTPETTEDDKGFLASIKNFFQSTPEDLHHQLADIGVGENEHASAKNDLDAGKILIVAHHPGK</sequence>
<dbReference type="RefSeq" id="WP_087618249.1">
    <property type="nucleotide sequence ID" value="NZ_JAFBEY010000009.1"/>
</dbReference>
<dbReference type="EMBL" id="NHNT01000012">
    <property type="protein sequence ID" value="OUZ37949.1"/>
    <property type="molecule type" value="Genomic_DNA"/>
</dbReference>
<dbReference type="Pfam" id="PF11181">
    <property type="entry name" value="YflT"/>
    <property type="match status" value="1"/>
</dbReference>
<dbReference type="Proteomes" id="UP000196594">
    <property type="component" value="Unassembled WGS sequence"/>
</dbReference>
<evidence type="ECO:0000313" key="3">
    <source>
        <dbReference type="Proteomes" id="UP000196594"/>
    </source>
</evidence>
<comment type="caution">
    <text evidence="2">The sequence shown here is derived from an EMBL/GenBank/DDBJ whole genome shotgun (WGS) entry which is preliminary data.</text>
</comment>
<organism evidence="2 3">
    <name type="scientific">Solibacillus kalamii</name>
    <dbReference type="NCBI Taxonomy" id="1748298"/>
    <lineage>
        <taxon>Bacteria</taxon>
        <taxon>Bacillati</taxon>
        <taxon>Bacillota</taxon>
        <taxon>Bacilli</taxon>
        <taxon>Bacillales</taxon>
        <taxon>Caryophanaceae</taxon>
        <taxon>Solibacillus</taxon>
    </lineage>
</organism>
<dbReference type="InterPro" id="IPR025889">
    <property type="entry name" value="GSP17M-like_dom"/>
</dbReference>
<keyword evidence="3" id="KW-1185">Reference proteome</keyword>
<reference evidence="2 3" key="1">
    <citation type="journal article" date="2017" name="Int. J. Syst. Evol. Microbiol.">
        <title>Solibacillus kalamii sp. nov., isolated from a high-efficiency particulate arrestance filter system used in the International Space Station.</title>
        <authorList>
            <person name="Checinska Sielaff A."/>
            <person name="Kumar R.M."/>
            <person name="Pal D."/>
            <person name="Mayilraj S."/>
            <person name="Venkateswaran K."/>
        </authorList>
    </citation>
    <scope>NUCLEOTIDE SEQUENCE [LARGE SCALE GENOMIC DNA]</scope>
    <source>
        <strain evidence="2 3">ISSFR-015</strain>
    </source>
</reference>
<proteinExistence type="predicted"/>
<name>A0ABX3ZE22_9BACL</name>
<gene>
    <name evidence="2" type="ORF">CBM15_15855</name>
</gene>
<accession>A0ABX3ZE22</accession>
<protein>
    <submittedName>
        <fullName evidence="2">Heat induced stress protein YflT</fullName>
    </submittedName>
</protein>
<evidence type="ECO:0000313" key="2">
    <source>
        <dbReference type="EMBL" id="OUZ37949.1"/>
    </source>
</evidence>
<feature type="domain" description="General stress protein 17M-like" evidence="1">
    <location>
        <begin position="3"/>
        <end position="103"/>
    </location>
</feature>
<evidence type="ECO:0000259" key="1">
    <source>
        <dbReference type="Pfam" id="PF11181"/>
    </source>
</evidence>